<protein>
    <submittedName>
        <fullName evidence="1">Unnamed protein product</fullName>
    </submittedName>
</protein>
<evidence type="ECO:0000313" key="1">
    <source>
        <dbReference type="EMBL" id="GME94226.1"/>
    </source>
</evidence>
<dbReference type="Proteomes" id="UP001165064">
    <property type="component" value="Unassembled WGS sequence"/>
</dbReference>
<name>A0ACB5TTE9_AMBMO</name>
<reference evidence="1" key="1">
    <citation type="submission" date="2023-04" db="EMBL/GenBank/DDBJ databases">
        <title>Ambrosiozyma monospora NBRC 10751.</title>
        <authorList>
            <person name="Ichikawa N."/>
            <person name="Sato H."/>
            <person name="Tonouchi N."/>
        </authorList>
    </citation>
    <scope>NUCLEOTIDE SEQUENCE</scope>
    <source>
        <strain evidence="1">NBRC 10751</strain>
    </source>
</reference>
<organism evidence="1 2">
    <name type="scientific">Ambrosiozyma monospora</name>
    <name type="common">Yeast</name>
    <name type="synonym">Endomycopsis monosporus</name>
    <dbReference type="NCBI Taxonomy" id="43982"/>
    <lineage>
        <taxon>Eukaryota</taxon>
        <taxon>Fungi</taxon>
        <taxon>Dikarya</taxon>
        <taxon>Ascomycota</taxon>
        <taxon>Saccharomycotina</taxon>
        <taxon>Pichiomycetes</taxon>
        <taxon>Pichiales</taxon>
        <taxon>Pichiaceae</taxon>
        <taxon>Ambrosiozyma</taxon>
    </lineage>
</organism>
<proteinExistence type="predicted"/>
<sequence>MSQVSQVSQTGQASRQMSQINETQMSQMSQINESQMATQLDDTYQDNGIDPITASSYRTDQGISTPNPTTPTSSIRTAPTLATPSASITESQQQGTESQQTQQSSSTKTVKQKNGHVSCKVSYGIHVNYETHRVYLNRSNSHEHSHPIDSILNDKLSYAVKNYLLLSCIERKNQPNVAKIQLMNGFAFKASLNLQRLSSMDMREQMKVQVALDRFAEERDGKKTGNGAKAKNKGKANAKSKTSGDSTTNNASGGNGNGNGAANDVGDDETGETNTETESIGPVQPLTFSDSAQRRSKISKFIGLQLLEKYQIHNLLREKAKYREGDEFFF</sequence>
<comment type="caution">
    <text evidence="1">The sequence shown here is derived from an EMBL/GenBank/DDBJ whole genome shotgun (WGS) entry which is preliminary data.</text>
</comment>
<accession>A0ACB5TTE9</accession>
<dbReference type="EMBL" id="BSXS01008972">
    <property type="protein sequence ID" value="GME94226.1"/>
    <property type="molecule type" value="Genomic_DNA"/>
</dbReference>
<gene>
    <name evidence="1" type="ORF">Amon02_000952000</name>
</gene>
<keyword evidence="2" id="KW-1185">Reference proteome</keyword>
<evidence type="ECO:0000313" key="2">
    <source>
        <dbReference type="Proteomes" id="UP001165064"/>
    </source>
</evidence>